<proteinExistence type="inferred from homology"/>
<evidence type="ECO:0000259" key="5">
    <source>
        <dbReference type="PROSITE" id="PS50208"/>
    </source>
</evidence>
<dbReference type="InterPro" id="IPR001309">
    <property type="entry name" value="Pept_C14_p20"/>
</dbReference>
<name>A0A7R9KG49_9ACAR</name>
<dbReference type="InterPro" id="IPR015917">
    <property type="entry name" value="Pept_C14A"/>
</dbReference>
<dbReference type="Pfam" id="PF00656">
    <property type="entry name" value="Peptidase_C14"/>
    <property type="match status" value="2"/>
</dbReference>
<dbReference type="SUPFAM" id="SSF52129">
    <property type="entry name" value="Caspase-like"/>
    <property type="match status" value="2"/>
</dbReference>
<organism evidence="6">
    <name type="scientific">Medioppia subpectinata</name>
    <dbReference type="NCBI Taxonomy" id="1979941"/>
    <lineage>
        <taxon>Eukaryota</taxon>
        <taxon>Metazoa</taxon>
        <taxon>Ecdysozoa</taxon>
        <taxon>Arthropoda</taxon>
        <taxon>Chelicerata</taxon>
        <taxon>Arachnida</taxon>
        <taxon>Acari</taxon>
        <taxon>Acariformes</taxon>
        <taxon>Sarcoptiformes</taxon>
        <taxon>Oribatida</taxon>
        <taxon>Brachypylina</taxon>
        <taxon>Oppioidea</taxon>
        <taxon>Oppiidae</taxon>
        <taxon>Medioppia</taxon>
    </lineage>
</organism>
<evidence type="ECO:0000313" key="6">
    <source>
        <dbReference type="EMBL" id="CAD7622307.1"/>
    </source>
</evidence>
<dbReference type="EMBL" id="CAJPIZ010001021">
    <property type="protein sequence ID" value="CAG2102737.1"/>
    <property type="molecule type" value="Genomic_DNA"/>
</dbReference>
<dbReference type="InterPro" id="IPR029030">
    <property type="entry name" value="Caspase-like_dom_sf"/>
</dbReference>
<sequence>MEKITNRDLYFRDFIEFKDLVKLNDKLVADLREHPYFCDDMTKVVEKLATDSEKLVFILVWFTRSRSTCGEFIRLLAESGQKETAQRLLTYNTSKGHNVESGFRICPEIEVQKARAPMQGSLYYKMDQEPRGKCIILNNVAKECYMESKRFQYIFEKLHFQVIECYDWTAKQMVINLKEIIEKEKSCQALVVMIISHGSDEKIMGYNACDAMRVLGDNANDTAAKRALDTDVVDIRDIVDLCSVQNCPELRNIPKLFFFTCCRNSLKSETCGERKVKGKDLAIPFIEVAAHPDRHFPDMQSLDKQWVDNNLDTFICYSCAEGHKTFYDEEYGISHFGQAFSHTIAQYACEETLTSIMSRTCDFLQLFVEQTEANPPEFREHPYFCDDMNKVVKNLESDSEKVVFILVAFTRSRSACSEFIRLLRESGQREAADILLEYNAPKIPNTEFRVCHEIPFYESKAPMMGSLYYNMDQKPRGKCIILNNVSNELYMESKRFQYIFEKLHFQVKKCYNWTAKQITTNLREIIEEEDKSCQALVVMIISHGLEEKIMGSDACDAMRVLGDNANDTAAKRVLDTDVVDIRDIVDLCSVQNCPDLRNIPKLFFFTCCRNSLTSETYGELINGKPMVEVAAHPDRDFPVMQTLDRHWMDNNMDTFICYSCSEGHKTFYDEEYGISHFGQAFSHTLAQYACEETLTSIMSRTYDFLQLFKEQMDSNPPEFKVKGLRRKLCFNP</sequence>
<dbReference type="PANTHER" id="PTHR47901:SF8">
    <property type="entry name" value="CASPASE-3"/>
    <property type="match status" value="1"/>
</dbReference>
<keyword evidence="4" id="KW-0378">Hydrolase</keyword>
<dbReference type="OrthoDB" id="6044770at2759"/>
<keyword evidence="3" id="KW-0053">Apoptosis</keyword>
<accession>A0A7R9KG49</accession>
<dbReference type="GO" id="GO:0004197">
    <property type="term" value="F:cysteine-type endopeptidase activity"/>
    <property type="evidence" value="ECO:0007669"/>
    <property type="project" value="InterPro"/>
</dbReference>
<dbReference type="SMART" id="SM00115">
    <property type="entry name" value="CASc"/>
    <property type="match status" value="1"/>
</dbReference>
<keyword evidence="2" id="KW-0645">Protease</keyword>
<dbReference type="PROSITE" id="PS50208">
    <property type="entry name" value="CASPASE_P20"/>
    <property type="match status" value="2"/>
</dbReference>
<keyword evidence="7" id="KW-1185">Reference proteome</keyword>
<feature type="domain" description="Caspase family p20" evidence="5">
    <location>
        <begin position="154"/>
        <end position="266"/>
    </location>
</feature>
<feature type="domain" description="Caspase family p20" evidence="5">
    <location>
        <begin position="499"/>
        <end position="612"/>
    </location>
</feature>
<evidence type="ECO:0000256" key="2">
    <source>
        <dbReference type="ARBA" id="ARBA00022670"/>
    </source>
</evidence>
<comment type="similarity">
    <text evidence="1">Belongs to the peptidase C14A family.</text>
</comment>
<evidence type="ECO:0000256" key="4">
    <source>
        <dbReference type="ARBA" id="ARBA00022801"/>
    </source>
</evidence>
<evidence type="ECO:0000256" key="1">
    <source>
        <dbReference type="ARBA" id="ARBA00010134"/>
    </source>
</evidence>
<dbReference type="GO" id="GO:0006915">
    <property type="term" value="P:apoptotic process"/>
    <property type="evidence" value="ECO:0007669"/>
    <property type="project" value="UniProtKB-KW"/>
</dbReference>
<reference evidence="6" key="1">
    <citation type="submission" date="2020-11" db="EMBL/GenBank/DDBJ databases">
        <authorList>
            <person name="Tran Van P."/>
        </authorList>
    </citation>
    <scope>NUCLEOTIDE SEQUENCE</scope>
</reference>
<evidence type="ECO:0000256" key="3">
    <source>
        <dbReference type="ARBA" id="ARBA00022703"/>
    </source>
</evidence>
<dbReference type="Proteomes" id="UP000759131">
    <property type="component" value="Unassembled WGS sequence"/>
</dbReference>
<dbReference type="AlphaFoldDB" id="A0A7R9KG49"/>
<protein>
    <recommendedName>
        <fullName evidence="5">Caspase family p20 domain-containing protein</fullName>
    </recommendedName>
</protein>
<evidence type="ECO:0000313" key="7">
    <source>
        <dbReference type="Proteomes" id="UP000759131"/>
    </source>
</evidence>
<gene>
    <name evidence="6" type="ORF">OSB1V03_LOCUS2772</name>
</gene>
<dbReference type="InterPro" id="IPR011600">
    <property type="entry name" value="Pept_C14_caspase"/>
</dbReference>
<dbReference type="EMBL" id="OC855596">
    <property type="protein sequence ID" value="CAD7622307.1"/>
    <property type="molecule type" value="Genomic_DNA"/>
</dbReference>
<dbReference type="PANTHER" id="PTHR47901">
    <property type="entry name" value="CASPASE RECRUITMENT DOMAIN-CONTAINING PROTEIN 18"/>
    <property type="match status" value="1"/>
</dbReference>
<dbReference type="Gene3D" id="3.40.50.1460">
    <property type="match status" value="2"/>
</dbReference>
<dbReference type="GO" id="GO:0006508">
    <property type="term" value="P:proteolysis"/>
    <property type="evidence" value="ECO:0007669"/>
    <property type="project" value="UniProtKB-KW"/>
</dbReference>
<dbReference type="InterPro" id="IPR002398">
    <property type="entry name" value="Pept_C14"/>
</dbReference>